<evidence type="ECO:0000313" key="3">
    <source>
        <dbReference type="Proteomes" id="UP000271889"/>
    </source>
</evidence>
<proteinExistence type="predicted"/>
<protein>
    <recommendedName>
        <fullName evidence="1">W02B3.4-like N-terminal domain-containing protein</fullName>
    </recommendedName>
</protein>
<organism evidence="2 3">
    <name type="scientific">Cylicostephanus goldi</name>
    <name type="common">Nematode worm</name>
    <dbReference type="NCBI Taxonomy" id="71465"/>
    <lineage>
        <taxon>Eukaryota</taxon>
        <taxon>Metazoa</taxon>
        <taxon>Ecdysozoa</taxon>
        <taxon>Nematoda</taxon>
        <taxon>Chromadorea</taxon>
        <taxon>Rhabditida</taxon>
        <taxon>Rhabditina</taxon>
        <taxon>Rhabditomorpha</taxon>
        <taxon>Strongyloidea</taxon>
        <taxon>Strongylidae</taxon>
        <taxon>Cylicostephanus</taxon>
    </lineage>
</organism>
<sequence>MEFPAILIDLRFLNGLPEVHWDPDEIYIKVAVHFGERASIRREYLQRYDVVFYERPPNKNYLLFHDEVPRIIPK</sequence>
<evidence type="ECO:0000313" key="2">
    <source>
        <dbReference type="EMBL" id="VDK66904.1"/>
    </source>
</evidence>
<keyword evidence="3" id="KW-1185">Reference proteome</keyword>
<name>A0A3P6TK42_CYLGO</name>
<reference evidence="2 3" key="1">
    <citation type="submission" date="2018-11" db="EMBL/GenBank/DDBJ databases">
        <authorList>
            <consortium name="Pathogen Informatics"/>
        </authorList>
    </citation>
    <scope>NUCLEOTIDE SEQUENCE [LARGE SCALE GENOMIC DNA]</scope>
</reference>
<evidence type="ECO:0000259" key="1">
    <source>
        <dbReference type="Pfam" id="PF24413"/>
    </source>
</evidence>
<dbReference type="InterPro" id="IPR057641">
    <property type="entry name" value="W02B3_4_N"/>
</dbReference>
<dbReference type="Pfam" id="PF24413">
    <property type="entry name" value="W02B3_4_N"/>
    <property type="match status" value="1"/>
</dbReference>
<feature type="domain" description="W02B3.4-like N-terminal" evidence="1">
    <location>
        <begin position="2"/>
        <end position="74"/>
    </location>
</feature>
<dbReference type="Proteomes" id="UP000271889">
    <property type="component" value="Unassembled WGS sequence"/>
</dbReference>
<dbReference type="OrthoDB" id="444255at2759"/>
<dbReference type="AlphaFoldDB" id="A0A3P6TK42"/>
<gene>
    <name evidence="2" type="ORF">CGOC_LOCUS6253</name>
</gene>
<accession>A0A3P6TK42</accession>
<dbReference type="EMBL" id="UYRV01020073">
    <property type="protein sequence ID" value="VDK66904.1"/>
    <property type="molecule type" value="Genomic_DNA"/>
</dbReference>